<feature type="transmembrane region" description="Helical" evidence="10">
    <location>
        <begin position="168"/>
        <end position="186"/>
    </location>
</feature>
<dbReference type="Gene3D" id="1.10.357.140">
    <property type="entry name" value="UbiA prenyltransferase"/>
    <property type="match status" value="1"/>
</dbReference>
<evidence type="ECO:0000313" key="11">
    <source>
        <dbReference type="EMBL" id="MES1921097.1"/>
    </source>
</evidence>
<feature type="transmembrane region" description="Helical" evidence="10">
    <location>
        <begin position="294"/>
        <end position="313"/>
    </location>
</feature>
<evidence type="ECO:0000256" key="3">
    <source>
        <dbReference type="ARBA" id="ARBA00016335"/>
    </source>
</evidence>
<dbReference type="PANTHER" id="PTHR43448">
    <property type="entry name" value="PROTOHEME IX FARNESYLTRANSFERASE, MITOCHONDRIAL"/>
    <property type="match status" value="1"/>
</dbReference>
<feature type="transmembrane region" description="Helical" evidence="10">
    <location>
        <begin position="250"/>
        <end position="274"/>
    </location>
</feature>
<name>A0ABV2AP33_9EUKA</name>
<dbReference type="InterPro" id="IPR044878">
    <property type="entry name" value="UbiA_sf"/>
</dbReference>
<keyword evidence="7" id="KW-0350">Heme biosynthesis</keyword>
<evidence type="ECO:0000256" key="10">
    <source>
        <dbReference type="SAM" id="Phobius"/>
    </source>
</evidence>
<dbReference type="CDD" id="cd13957">
    <property type="entry name" value="PT_UbiA_Cox10"/>
    <property type="match status" value="1"/>
</dbReference>
<comment type="similarity">
    <text evidence="2">Belongs to the UbiA prenyltransferase family.</text>
</comment>
<evidence type="ECO:0000256" key="2">
    <source>
        <dbReference type="ARBA" id="ARBA00005985"/>
    </source>
</evidence>
<feature type="transmembrane region" description="Helical" evidence="10">
    <location>
        <begin position="192"/>
        <end position="210"/>
    </location>
</feature>
<proteinExistence type="inferred from homology"/>
<dbReference type="Proteomes" id="UP001439008">
    <property type="component" value="Unassembled WGS sequence"/>
</dbReference>
<keyword evidence="8 10" id="KW-0472">Membrane</keyword>
<organism evidence="11 12">
    <name type="scientific">Bonamia ostreae</name>
    <dbReference type="NCBI Taxonomy" id="126728"/>
    <lineage>
        <taxon>Eukaryota</taxon>
        <taxon>Sar</taxon>
        <taxon>Rhizaria</taxon>
        <taxon>Endomyxa</taxon>
        <taxon>Ascetosporea</taxon>
        <taxon>Haplosporida</taxon>
        <taxon>Bonamia</taxon>
    </lineage>
</organism>
<keyword evidence="6 10" id="KW-1133">Transmembrane helix</keyword>
<feature type="transmembrane region" description="Helical" evidence="10">
    <location>
        <begin position="37"/>
        <end position="56"/>
    </location>
</feature>
<dbReference type="InterPro" id="IPR030470">
    <property type="entry name" value="UbiA_prenylTrfase_CS"/>
</dbReference>
<dbReference type="EMBL" id="JBDODL010001079">
    <property type="protein sequence ID" value="MES1921097.1"/>
    <property type="molecule type" value="Genomic_DNA"/>
</dbReference>
<keyword evidence="4" id="KW-0808">Transferase</keyword>
<evidence type="ECO:0000256" key="1">
    <source>
        <dbReference type="ARBA" id="ARBA00004141"/>
    </source>
</evidence>
<feature type="transmembrane region" description="Helical" evidence="10">
    <location>
        <begin position="68"/>
        <end position="91"/>
    </location>
</feature>
<evidence type="ECO:0000256" key="8">
    <source>
        <dbReference type="ARBA" id="ARBA00023136"/>
    </source>
</evidence>
<dbReference type="Pfam" id="PF01040">
    <property type="entry name" value="UbiA"/>
    <property type="match status" value="1"/>
</dbReference>
<accession>A0ABV2AP33</accession>
<gene>
    <name evidence="11" type="ORF">MHBO_002683</name>
</gene>
<evidence type="ECO:0000256" key="5">
    <source>
        <dbReference type="ARBA" id="ARBA00022692"/>
    </source>
</evidence>
<evidence type="ECO:0000313" key="12">
    <source>
        <dbReference type="Proteomes" id="UP001439008"/>
    </source>
</evidence>
<evidence type="ECO:0000256" key="4">
    <source>
        <dbReference type="ARBA" id="ARBA00022679"/>
    </source>
</evidence>
<protein>
    <recommendedName>
        <fullName evidence="3">Protoheme IX farnesyltransferase, mitochondrial</fullName>
    </recommendedName>
    <alternativeName>
        <fullName evidence="9">Heme O synthase</fullName>
    </alternativeName>
</protein>
<dbReference type="PROSITE" id="PS00943">
    <property type="entry name" value="UBIA"/>
    <property type="match status" value="1"/>
</dbReference>
<evidence type="ECO:0000256" key="6">
    <source>
        <dbReference type="ARBA" id="ARBA00022989"/>
    </source>
</evidence>
<dbReference type="PANTHER" id="PTHR43448:SF2">
    <property type="entry name" value="PROTOHEME IX FARNESYLTRANSFERASE, MITOCHONDRIAL"/>
    <property type="match status" value="1"/>
</dbReference>
<evidence type="ECO:0000256" key="7">
    <source>
        <dbReference type="ARBA" id="ARBA00023133"/>
    </source>
</evidence>
<comment type="subcellular location">
    <subcellularLocation>
        <location evidence="1">Membrane</location>
        <topology evidence="1">Multi-pass membrane protein</topology>
    </subcellularLocation>
</comment>
<reference evidence="11 12" key="1">
    <citation type="journal article" date="2024" name="BMC Biol.">
        <title>Comparative genomics of Ascetosporea gives new insight into the evolutionary basis for animal parasitism in Rhizaria.</title>
        <authorList>
            <person name="Hiltunen Thoren M."/>
            <person name="Onut-Brannstrom I."/>
            <person name="Alfjorden A."/>
            <person name="Peckova H."/>
            <person name="Swords F."/>
            <person name="Hooper C."/>
            <person name="Holzer A.S."/>
            <person name="Bass D."/>
            <person name="Burki F."/>
        </authorList>
    </citation>
    <scope>NUCLEOTIDE SEQUENCE [LARGE SCALE GENOMIC DNA]</scope>
    <source>
        <strain evidence="11">20-A016</strain>
    </source>
</reference>
<keyword evidence="5 10" id="KW-0812">Transmembrane</keyword>
<keyword evidence="12" id="KW-1185">Reference proteome</keyword>
<dbReference type="InterPro" id="IPR000537">
    <property type="entry name" value="UbiA_prenyltransferase"/>
</dbReference>
<comment type="caution">
    <text evidence="11">The sequence shown here is derived from an EMBL/GenBank/DDBJ whole genome shotgun (WGS) entry which is preliminary data.</text>
</comment>
<feature type="transmembrane region" description="Helical" evidence="10">
    <location>
        <begin position="138"/>
        <end position="156"/>
    </location>
</feature>
<sequence>MFSAFKRAFKKRVANSEHSFLKSDLSLKEISKMTSKLVKFNLSAFNGLSAAAGYLFCASSTTAGISPLVTGAVFIGTTLSAFSSSIGNQIIERDLDKKMIRTKNRPICKNEISPKTAFSIASTFLTFSFLFLGGFCGVPSFVASLVTAILYIAVYTPMKRITHLNTHFGALVGALPPIIGGLAAGFDVWHNSLYVSAFYYFWQIVHFYVISTRFKDDYLKAGFVMQINRNPNQAAFESDLSCLGMIAAPIFSVCMGAVKWPVLIPIFLIWKTFFSEYLQYKRNQTLKQYIEFSMMQYVSVSLFVSFFVLGKWFF</sequence>
<evidence type="ECO:0000256" key="9">
    <source>
        <dbReference type="ARBA" id="ARBA00030253"/>
    </source>
</evidence>
<dbReference type="InterPro" id="IPR006369">
    <property type="entry name" value="Protohaem_IX_farnesylTrfase"/>
</dbReference>